<proteinExistence type="predicted"/>
<feature type="transmembrane region" description="Helical" evidence="1">
    <location>
        <begin position="12"/>
        <end position="32"/>
    </location>
</feature>
<feature type="transmembrane region" description="Helical" evidence="1">
    <location>
        <begin position="147"/>
        <end position="169"/>
    </location>
</feature>
<evidence type="ECO:0000256" key="1">
    <source>
        <dbReference type="SAM" id="Phobius"/>
    </source>
</evidence>
<dbReference type="EMBL" id="JAPDOD010000004">
    <property type="protein sequence ID" value="MDA0160036.1"/>
    <property type="molecule type" value="Genomic_DNA"/>
</dbReference>
<dbReference type="Pfam" id="PF03729">
    <property type="entry name" value="DUF308"/>
    <property type="match status" value="2"/>
</dbReference>
<name>A0A9X3S1C7_9ACTN</name>
<comment type="caution">
    <text evidence="2">The sequence shown here is derived from an EMBL/GenBank/DDBJ whole genome shotgun (WGS) entry which is preliminary data.</text>
</comment>
<keyword evidence="3" id="KW-1185">Reference proteome</keyword>
<feature type="transmembrane region" description="Helical" evidence="1">
    <location>
        <begin position="68"/>
        <end position="85"/>
    </location>
</feature>
<keyword evidence="1" id="KW-1133">Transmembrane helix</keyword>
<evidence type="ECO:0000313" key="2">
    <source>
        <dbReference type="EMBL" id="MDA0160036.1"/>
    </source>
</evidence>
<protein>
    <submittedName>
        <fullName evidence="2">HdeD family acid-resistance protein</fullName>
    </submittedName>
</protein>
<keyword evidence="1" id="KW-0812">Transmembrane</keyword>
<dbReference type="InterPro" id="IPR005325">
    <property type="entry name" value="DUF308_memb"/>
</dbReference>
<accession>A0A9X3S1C7</accession>
<sequence>MVGDVPEIGKNWWLFVVLGVVCVITGVLAIVWPGLTLLTLGIFAGIYLLVTAIMEIIDAIIGEPGGRALSAILGIVSLIAGLIFLRRPGESLLAIVIVAGIFLVAEGVIRVVRAFGSTGRRWWGVAAGVIDVAVGAIILAWPDIGLVTLAVFFAITMLVRGTLAIVLGFQLRKLAHHPESAQVHTASYA</sequence>
<gene>
    <name evidence="2" type="ORF">OM076_07170</name>
</gene>
<feature type="transmembrane region" description="Helical" evidence="1">
    <location>
        <begin position="38"/>
        <end position="61"/>
    </location>
</feature>
<dbReference type="Proteomes" id="UP001149140">
    <property type="component" value="Unassembled WGS sequence"/>
</dbReference>
<dbReference type="PANTHER" id="PTHR34989:SF1">
    <property type="entry name" value="PROTEIN HDED"/>
    <property type="match status" value="1"/>
</dbReference>
<dbReference type="PANTHER" id="PTHR34989">
    <property type="entry name" value="PROTEIN HDED"/>
    <property type="match status" value="1"/>
</dbReference>
<dbReference type="InterPro" id="IPR052712">
    <property type="entry name" value="Acid_resist_chaperone_HdeD"/>
</dbReference>
<evidence type="ECO:0000313" key="3">
    <source>
        <dbReference type="Proteomes" id="UP001149140"/>
    </source>
</evidence>
<reference evidence="2" key="1">
    <citation type="submission" date="2022-10" db="EMBL/GenBank/DDBJ databases">
        <title>The WGS of Solirubrobacter ginsenosidimutans DSM 21036.</title>
        <authorList>
            <person name="Jiang Z."/>
        </authorList>
    </citation>
    <scope>NUCLEOTIDE SEQUENCE</scope>
    <source>
        <strain evidence="2">DSM 21036</strain>
    </source>
</reference>
<feature type="transmembrane region" description="Helical" evidence="1">
    <location>
        <begin position="91"/>
        <end position="109"/>
    </location>
</feature>
<feature type="transmembrane region" description="Helical" evidence="1">
    <location>
        <begin position="121"/>
        <end position="141"/>
    </location>
</feature>
<keyword evidence="1" id="KW-0472">Membrane</keyword>
<dbReference type="AlphaFoldDB" id="A0A9X3S1C7"/>
<organism evidence="2 3">
    <name type="scientific">Solirubrobacter ginsenosidimutans</name>
    <dbReference type="NCBI Taxonomy" id="490573"/>
    <lineage>
        <taxon>Bacteria</taxon>
        <taxon>Bacillati</taxon>
        <taxon>Actinomycetota</taxon>
        <taxon>Thermoleophilia</taxon>
        <taxon>Solirubrobacterales</taxon>
        <taxon>Solirubrobacteraceae</taxon>
        <taxon>Solirubrobacter</taxon>
    </lineage>
</organism>
<dbReference type="GO" id="GO:0005886">
    <property type="term" value="C:plasma membrane"/>
    <property type="evidence" value="ECO:0007669"/>
    <property type="project" value="TreeGrafter"/>
</dbReference>
<dbReference type="RefSeq" id="WP_270038804.1">
    <property type="nucleotide sequence ID" value="NZ_JAPDOD010000004.1"/>
</dbReference>